<dbReference type="OrthoDB" id="9796461at2"/>
<feature type="transmembrane region" description="Helical" evidence="3">
    <location>
        <begin position="116"/>
        <end position="136"/>
    </location>
</feature>
<accession>A0A0J6CU84</accession>
<organism evidence="5 6">
    <name type="scientific">Guptibacillus hwajinpoensis</name>
    <dbReference type="NCBI Taxonomy" id="208199"/>
    <lineage>
        <taxon>Bacteria</taxon>
        <taxon>Bacillati</taxon>
        <taxon>Bacillota</taxon>
        <taxon>Bacilli</taxon>
        <taxon>Bacillales</taxon>
        <taxon>Guptibacillaceae</taxon>
        <taxon>Guptibacillus</taxon>
    </lineage>
</organism>
<dbReference type="GO" id="GO:0009103">
    <property type="term" value="P:lipopolysaccharide biosynthetic process"/>
    <property type="evidence" value="ECO:0007669"/>
    <property type="project" value="TreeGrafter"/>
</dbReference>
<reference evidence="5" key="1">
    <citation type="submission" date="2015-06" db="EMBL/GenBank/DDBJ databases">
        <authorList>
            <person name="Liu B."/>
            <person name="Wang J."/>
            <person name="Zhu Y."/>
            <person name="Liu G."/>
            <person name="Chen Q."/>
            <person name="Zheng C."/>
            <person name="Che J."/>
            <person name="Ge C."/>
            <person name="Shi H."/>
            <person name="Pan Z."/>
            <person name="Liu X."/>
        </authorList>
    </citation>
    <scope>NUCLEOTIDE SEQUENCE [LARGE SCALE GENOMIC DNA]</scope>
    <source>
        <strain evidence="5">DSM 16346</strain>
    </source>
</reference>
<name>A0A0J6CU84_9BACL</name>
<evidence type="ECO:0000256" key="3">
    <source>
        <dbReference type="SAM" id="Phobius"/>
    </source>
</evidence>
<feature type="transmembrane region" description="Helical" evidence="3">
    <location>
        <begin position="176"/>
        <end position="203"/>
    </location>
</feature>
<keyword evidence="3" id="KW-0812">Transmembrane</keyword>
<gene>
    <name evidence="5" type="ORF">AB986_12490</name>
</gene>
<keyword evidence="3" id="KW-1133">Transmembrane helix</keyword>
<feature type="transmembrane region" description="Helical" evidence="3">
    <location>
        <begin position="237"/>
        <end position="254"/>
    </location>
</feature>
<dbReference type="PANTHER" id="PTHR23028:SF53">
    <property type="entry name" value="ACYL_TRANSF_3 DOMAIN-CONTAINING PROTEIN"/>
    <property type="match status" value="1"/>
</dbReference>
<dbReference type="InterPro" id="IPR002656">
    <property type="entry name" value="Acyl_transf_3_dom"/>
</dbReference>
<dbReference type="Pfam" id="PF01757">
    <property type="entry name" value="Acyl_transf_3"/>
    <property type="match status" value="1"/>
</dbReference>
<protein>
    <recommendedName>
        <fullName evidence="4">Acyltransferase 3 domain-containing protein</fullName>
    </recommendedName>
</protein>
<dbReference type="Proteomes" id="UP000035996">
    <property type="component" value="Unassembled WGS sequence"/>
</dbReference>
<evidence type="ECO:0000259" key="4">
    <source>
        <dbReference type="Pfam" id="PF01757"/>
    </source>
</evidence>
<feature type="transmembrane region" description="Helical" evidence="3">
    <location>
        <begin position="148"/>
        <end position="164"/>
    </location>
</feature>
<keyword evidence="3" id="KW-0472">Membrane</keyword>
<dbReference type="RefSeq" id="WP_048311464.1">
    <property type="nucleotide sequence ID" value="NZ_CP119526.1"/>
</dbReference>
<sequence length="359" mass="41411">MGEQNYTIHGLRGMASLLVVFYHIYGMAYLGGFFEKRDVEGFFIIFHNFGAMGVNLFFIISGYLIIGSLARHGNVKSFIINRIIRIYPVFLILHLIIFLVGPVINYEWLGEVDFKGYVAGFLSNLFFLPGIFNLPIAQKNAWSLSYEFTFYIVSALFFLVILRLENRLLKVVSFSLLILLSCVIIYFHNTAMFFVLGVIIFYAEDIIKSKYSYKKYFTLNGIVMLPVIFYIYNQYNIILILALSLILFWIVVNEEGLLSKILRHSVFQFLGTISYSLYLIHPLVLFPLKIIFSTEQLKMIIVNEYVRITLFGLMGLVFAIIGSYISFKLIEDKFGSKLKSLVKEKSIRNNRGVKNLNVS</sequence>
<evidence type="ECO:0000256" key="2">
    <source>
        <dbReference type="ARBA" id="ARBA00007400"/>
    </source>
</evidence>
<dbReference type="AlphaFoldDB" id="A0A0J6CU84"/>
<dbReference type="GO" id="GO:0016747">
    <property type="term" value="F:acyltransferase activity, transferring groups other than amino-acyl groups"/>
    <property type="evidence" value="ECO:0007669"/>
    <property type="project" value="InterPro"/>
</dbReference>
<feature type="transmembrane region" description="Helical" evidence="3">
    <location>
        <begin position="12"/>
        <end position="30"/>
    </location>
</feature>
<feature type="transmembrane region" description="Helical" evidence="3">
    <location>
        <begin position="308"/>
        <end position="330"/>
    </location>
</feature>
<dbReference type="InterPro" id="IPR050879">
    <property type="entry name" value="Acyltransferase_3"/>
</dbReference>
<feature type="domain" description="Acyltransferase 3" evidence="4">
    <location>
        <begin position="6"/>
        <end position="324"/>
    </location>
</feature>
<comment type="similarity">
    <text evidence="2">Belongs to the acyltransferase 3 family.</text>
</comment>
<evidence type="ECO:0000313" key="6">
    <source>
        <dbReference type="Proteomes" id="UP000035996"/>
    </source>
</evidence>
<keyword evidence="6" id="KW-1185">Reference proteome</keyword>
<dbReference type="GO" id="GO:0016020">
    <property type="term" value="C:membrane"/>
    <property type="evidence" value="ECO:0007669"/>
    <property type="project" value="TreeGrafter"/>
</dbReference>
<proteinExistence type="inferred from homology"/>
<dbReference type="EMBL" id="LELK01000004">
    <property type="protein sequence ID" value="KMM36753.1"/>
    <property type="molecule type" value="Genomic_DNA"/>
</dbReference>
<evidence type="ECO:0000313" key="5">
    <source>
        <dbReference type="EMBL" id="KMM36753.1"/>
    </source>
</evidence>
<comment type="subcellular location">
    <subcellularLocation>
        <location evidence="1">Membrane</location>
    </subcellularLocation>
</comment>
<evidence type="ECO:0000256" key="1">
    <source>
        <dbReference type="ARBA" id="ARBA00004370"/>
    </source>
</evidence>
<dbReference type="PANTHER" id="PTHR23028">
    <property type="entry name" value="ACETYLTRANSFERASE"/>
    <property type="match status" value="1"/>
</dbReference>
<comment type="caution">
    <text evidence="5">The sequence shown here is derived from an EMBL/GenBank/DDBJ whole genome shotgun (WGS) entry which is preliminary data.</text>
</comment>
<feature type="transmembrane region" description="Helical" evidence="3">
    <location>
        <begin position="86"/>
        <end position="104"/>
    </location>
</feature>
<feature type="transmembrane region" description="Helical" evidence="3">
    <location>
        <begin position="266"/>
        <end position="288"/>
    </location>
</feature>
<feature type="transmembrane region" description="Helical" evidence="3">
    <location>
        <begin position="42"/>
        <end position="66"/>
    </location>
</feature>